<accession>A0A3N4I876</accession>
<proteinExistence type="inferred from homology"/>
<keyword evidence="3" id="KW-0067">ATP-binding</keyword>
<dbReference type="OrthoDB" id="29596at2759"/>
<dbReference type="InterPro" id="IPR000432">
    <property type="entry name" value="DNA_mismatch_repair_MutS_C"/>
</dbReference>
<dbReference type="InterPro" id="IPR036187">
    <property type="entry name" value="DNA_mismatch_repair_MutS_sf"/>
</dbReference>
<dbReference type="PANTHER" id="PTHR11361">
    <property type="entry name" value="DNA MISMATCH REPAIR PROTEIN MUTS FAMILY MEMBER"/>
    <property type="match status" value="1"/>
</dbReference>
<dbReference type="InterPro" id="IPR027417">
    <property type="entry name" value="P-loop_NTPase"/>
</dbReference>
<dbReference type="CDD" id="cd03281">
    <property type="entry name" value="ABC_MSH5_euk"/>
    <property type="match status" value="1"/>
</dbReference>
<dbReference type="GO" id="GO:0005634">
    <property type="term" value="C:nucleus"/>
    <property type="evidence" value="ECO:0007669"/>
    <property type="project" value="TreeGrafter"/>
</dbReference>
<dbReference type="SUPFAM" id="SSF52540">
    <property type="entry name" value="P-loop containing nucleoside triphosphate hydrolases"/>
    <property type="match status" value="1"/>
</dbReference>
<dbReference type="STRING" id="1160509.A0A3N4I876"/>
<keyword evidence="4" id="KW-0238">DNA-binding</keyword>
<evidence type="ECO:0000256" key="1">
    <source>
        <dbReference type="ARBA" id="ARBA00006271"/>
    </source>
</evidence>
<reference evidence="7 8" key="1">
    <citation type="journal article" date="2018" name="Nat. Ecol. Evol.">
        <title>Pezizomycetes genomes reveal the molecular basis of ectomycorrhizal truffle lifestyle.</title>
        <authorList>
            <person name="Murat C."/>
            <person name="Payen T."/>
            <person name="Noel B."/>
            <person name="Kuo A."/>
            <person name="Morin E."/>
            <person name="Chen J."/>
            <person name="Kohler A."/>
            <person name="Krizsan K."/>
            <person name="Balestrini R."/>
            <person name="Da Silva C."/>
            <person name="Montanini B."/>
            <person name="Hainaut M."/>
            <person name="Levati E."/>
            <person name="Barry K.W."/>
            <person name="Belfiori B."/>
            <person name="Cichocki N."/>
            <person name="Clum A."/>
            <person name="Dockter R.B."/>
            <person name="Fauchery L."/>
            <person name="Guy J."/>
            <person name="Iotti M."/>
            <person name="Le Tacon F."/>
            <person name="Lindquist E.A."/>
            <person name="Lipzen A."/>
            <person name="Malagnac F."/>
            <person name="Mello A."/>
            <person name="Molinier V."/>
            <person name="Miyauchi S."/>
            <person name="Poulain J."/>
            <person name="Riccioni C."/>
            <person name="Rubini A."/>
            <person name="Sitrit Y."/>
            <person name="Splivallo R."/>
            <person name="Traeger S."/>
            <person name="Wang M."/>
            <person name="Zifcakova L."/>
            <person name="Wipf D."/>
            <person name="Zambonelli A."/>
            <person name="Paolocci F."/>
            <person name="Nowrousian M."/>
            <person name="Ottonello S."/>
            <person name="Baldrian P."/>
            <person name="Spatafora J.W."/>
            <person name="Henrissat B."/>
            <person name="Nagy L.G."/>
            <person name="Aury J.M."/>
            <person name="Wincker P."/>
            <person name="Grigoriev I.V."/>
            <person name="Bonfante P."/>
            <person name="Martin F.M."/>
        </authorList>
    </citation>
    <scope>NUCLEOTIDE SEQUENCE [LARGE SCALE GENOMIC DNA]</scope>
    <source>
        <strain evidence="7 8">RN42</strain>
    </source>
</reference>
<feature type="region of interest" description="Disordered" evidence="5">
    <location>
        <begin position="1"/>
        <end position="102"/>
    </location>
</feature>
<gene>
    <name evidence="7" type="ORF">BJ508DRAFT_369742</name>
</gene>
<organism evidence="7 8">
    <name type="scientific">Ascobolus immersus RN42</name>
    <dbReference type="NCBI Taxonomy" id="1160509"/>
    <lineage>
        <taxon>Eukaryota</taxon>
        <taxon>Fungi</taxon>
        <taxon>Dikarya</taxon>
        <taxon>Ascomycota</taxon>
        <taxon>Pezizomycotina</taxon>
        <taxon>Pezizomycetes</taxon>
        <taxon>Pezizales</taxon>
        <taxon>Ascobolaceae</taxon>
        <taxon>Ascobolus</taxon>
    </lineage>
</organism>
<name>A0A3N4I876_ASCIM</name>
<dbReference type="GO" id="GO:0140664">
    <property type="term" value="F:ATP-dependent DNA damage sensor activity"/>
    <property type="evidence" value="ECO:0007669"/>
    <property type="project" value="InterPro"/>
</dbReference>
<dbReference type="PROSITE" id="PS00486">
    <property type="entry name" value="DNA_MISMATCH_REPAIR_2"/>
    <property type="match status" value="1"/>
</dbReference>
<evidence type="ECO:0000256" key="3">
    <source>
        <dbReference type="ARBA" id="ARBA00022840"/>
    </source>
</evidence>
<dbReference type="InterPro" id="IPR045076">
    <property type="entry name" value="MutS"/>
</dbReference>
<evidence type="ECO:0000313" key="7">
    <source>
        <dbReference type="EMBL" id="RPA81666.1"/>
    </source>
</evidence>
<dbReference type="Proteomes" id="UP000275078">
    <property type="component" value="Unassembled WGS sequence"/>
</dbReference>
<sequence length="980" mass="107178">MAPGRNVSFASRQQFHSARPYPSSNPSSSYANSFAGARRPPHRSRLSSEASETPQPWRGHNKSNNNNRNGSSSETPQPRPPGGTQQGTQRGTQGGDDDDDEDETDVSIVAAMDHKGGRVGCAWYSAGEGVLWVMEDLGMADGGVVESLKFQINPTTLLIPYRLDDILLQGKTGSDAGSSEFETPYQLQVRPGTEFVFDKGKEKILALRCLDSHGEGSVRLRCVGDDDLGDTSMGGTGTEGEAGADGGQGTLGRLMRVGGMVDLESRISVGCAGAVLTYLQRKRAVSALPGDQHEVLQVGDLRWFSLRDTMFVDKNALLSLQVFEDESHPNAHMQGRGGRGKEGLSLFGIMNNTRTPQGGYLLRQWFLRPSTSIPLIRERQDAIAVLLRPDNSHVVEAIGKSLRKIKNVPKILSNLKAGKGEGSTGNWNALLQFAFHTLRIRSSVLELVNGENLPLTNRITNTFNFADLQTIGKTIDETIDFAESTVQHRICIKRHVDEELDQMKHTYDGLDSILSQVAKTVVSAIPDFVATTLNVIYFPQLGYLTVVPVNPETGEASYTAPNWEFQFNTATSAYFKSPEMRELDEYFGDMYGLICDREIDIVHELKLAILEYQEWLIKCSTVCAELDALVSLAEAAKKGRYIRPTITDENILDIKGGRHPLQELCVPAYIPNDTFLKGGPGSGDDTDHDSLFSDPAEREEPKPSMLILTGPNYSGKSIHLRTLALLTYLAQIGSFIPCTSAKIGITDKILTRIQTRESCSRQGSAFMIDLQQIAVMLKLQTRRSLLLIDEFGKGTDERDGAGLLAGVLRFLFEDLDDDRPKVAVATHFHELFLPPNPSLPPVHPHISYAHMSILLPTPSTTNSRPSTSTSYTSTLASGQDPITYLYKLTPGISTSSFGTTCALLSGISPAIVDRAEELIVLAAQNGRDLVGAVCGRLGREEMEEVVECEGIARRFLEVEWEGLGDVKGVLGEVLEGEVED</sequence>
<feature type="compositionally biased region" description="Low complexity" evidence="5">
    <location>
        <begin position="17"/>
        <end position="33"/>
    </location>
</feature>
<dbReference type="Pfam" id="PF00488">
    <property type="entry name" value="MutS_V"/>
    <property type="match status" value="1"/>
</dbReference>
<dbReference type="Gene3D" id="1.10.1420.10">
    <property type="match status" value="1"/>
</dbReference>
<evidence type="ECO:0000256" key="2">
    <source>
        <dbReference type="ARBA" id="ARBA00022741"/>
    </source>
</evidence>
<evidence type="ECO:0000256" key="5">
    <source>
        <dbReference type="SAM" id="MobiDB-lite"/>
    </source>
</evidence>
<dbReference type="GO" id="GO:0030983">
    <property type="term" value="F:mismatched DNA binding"/>
    <property type="evidence" value="ECO:0007669"/>
    <property type="project" value="InterPro"/>
</dbReference>
<dbReference type="GO" id="GO:0005524">
    <property type="term" value="F:ATP binding"/>
    <property type="evidence" value="ECO:0007669"/>
    <property type="project" value="UniProtKB-KW"/>
</dbReference>
<feature type="domain" description="DNA mismatch repair proteins mutS family" evidence="6">
    <location>
        <begin position="784"/>
        <end position="800"/>
    </location>
</feature>
<dbReference type="SMART" id="SM00534">
    <property type="entry name" value="MUTSac"/>
    <property type="match status" value="1"/>
</dbReference>
<dbReference type="GO" id="GO:0051026">
    <property type="term" value="P:chiasma assembly"/>
    <property type="evidence" value="ECO:0007669"/>
    <property type="project" value="TreeGrafter"/>
</dbReference>
<feature type="compositionally biased region" description="Basic and acidic residues" evidence="5">
    <location>
        <begin position="688"/>
        <end position="702"/>
    </location>
</feature>
<dbReference type="Gene3D" id="3.40.50.300">
    <property type="entry name" value="P-loop containing nucleotide triphosphate hydrolases"/>
    <property type="match status" value="1"/>
</dbReference>
<feature type="compositionally biased region" description="Low complexity" evidence="5">
    <location>
        <begin position="62"/>
        <end position="91"/>
    </location>
</feature>
<dbReference type="SMART" id="SM00533">
    <property type="entry name" value="MUTSd"/>
    <property type="match status" value="1"/>
</dbReference>
<dbReference type="PANTHER" id="PTHR11361:SF20">
    <property type="entry name" value="MUTS PROTEIN HOMOLOG 5"/>
    <property type="match status" value="1"/>
</dbReference>
<comment type="similarity">
    <text evidence="1">Belongs to the DNA mismatch repair MutS family.</text>
</comment>
<dbReference type="Pfam" id="PF05192">
    <property type="entry name" value="MutS_III"/>
    <property type="match status" value="1"/>
</dbReference>
<keyword evidence="2" id="KW-0547">Nucleotide-binding</keyword>
<protein>
    <recommendedName>
        <fullName evidence="6">DNA mismatch repair proteins mutS family domain-containing protein</fullName>
    </recommendedName>
</protein>
<keyword evidence="8" id="KW-1185">Reference proteome</keyword>
<feature type="region of interest" description="Disordered" evidence="5">
    <location>
        <begin position="677"/>
        <end position="704"/>
    </location>
</feature>
<dbReference type="AlphaFoldDB" id="A0A3N4I876"/>
<dbReference type="SUPFAM" id="SSF48334">
    <property type="entry name" value="DNA repair protein MutS, domain III"/>
    <property type="match status" value="1"/>
</dbReference>
<dbReference type="GO" id="GO:0006298">
    <property type="term" value="P:mismatch repair"/>
    <property type="evidence" value="ECO:0007669"/>
    <property type="project" value="InterPro"/>
</dbReference>
<dbReference type="EMBL" id="ML119677">
    <property type="protein sequence ID" value="RPA81666.1"/>
    <property type="molecule type" value="Genomic_DNA"/>
</dbReference>
<evidence type="ECO:0000313" key="8">
    <source>
        <dbReference type="Proteomes" id="UP000275078"/>
    </source>
</evidence>
<dbReference type="InterPro" id="IPR007696">
    <property type="entry name" value="DNA_mismatch_repair_MutS_core"/>
</dbReference>
<evidence type="ECO:0000256" key="4">
    <source>
        <dbReference type="ARBA" id="ARBA00023125"/>
    </source>
</evidence>
<evidence type="ECO:0000259" key="6">
    <source>
        <dbReference type="PROSITE" id="PS00486"/>
    </source>
</evidence>